<gene>
    <name evidence="3" type="ORF">CLEI1391_LOCUS18656</name>
</gene>
<feature type="compositionally biased region" description="Low complexity" evidence="1">
    <location>
        <begin position="153"/>
        <end position="182"/>
    </location>
</feature>
<protein>
    <recommendedName>
        <fullName evidence="2">HTH three-helical bundle domain-containing protein</fullName>
    </recommendedName>
</protein>
<feature type="compositionally biased region" description="Low complexity" evidence="1">
    <location>
        <begin position="407"/>
        <end position="422"/>
    </location>
</feature>
<feature type="compositionally biased region" description="Low complexity" evidence="1">
    <location>
        <begin position="478"/>
        <end position="488"/>
    </location>
</feature>
<reference evidence="3" key="1">
    <citation type="submission" date="2021-01" db="EMBL/GenBank/DDBJ databases">
        <authorList>
            <person name="Corre E."/>
            <person name="Pelletier E."/>
            <person name="Niang G."/>
            <person name="Scheremetjew M."/>
            <person name="Finn R."/>
            <person name="Kale V."/>
            <person name="Holt S."/>
            <person name="Cochrane G."/>
            <person name="Meng A."/>
            <person name="Brown T."/>
            <person name="Cohen L."/>
        </authorList>
    </citation>
    <scope>NUCLEOTIDE SEQUENCE</scope>
    <source>
        <strain evidence="3">SAG 11-49</strain>
    </source>
</reference>
<dbReference type="Pfam" id="PF25370">
    <property type="entry name" value="HTH_74"/>
    <property type="match status" value="1"/>
</dbReference>
<sequence>MDAQQALLVQALMQSPQNVLGLHPQQLLLQCLHPSGSAGFGPMGRQQLRATESSQDSASDEEVRHSQDVSSQQKRPQVSQGPTSRVQCAQGASSMEQQASLEQTLATKRPGSGEESPVPCKRRHAPESGNIWVAEKGPEMAGNQQHPQHANHAAGAASSPRRCGSSSNSLASQQLARQSSLQGPTAAHAHTNAPVQTLSPSSHSTHKADDHQCKSASAVAMATQRATGAQGLADAQQARGPPAAASMQPQQQLVLITHSNGQGQSAMFHLNHDLGFPPGALQQLGPLGQQISQLGPLGQVAALLNAASGQAGAATPRTLQAGANAAAAASSAAARLWAASGGPTGVGLGAAAAQSSPLLRTPAGHMLLGAPGAGAHSSKPGESVGTGASHGSAMTAVTGLTPSGAKGTSSAPGPTSSAAPPGLAVPSQAFDASPALSKQTLSASGAQVQAKEAGARAPTASAEESMEHDSGGAEVKQSSGKPASSGGPTAAAAAAAAAHLKMLTAAGGAVGGATNALLALNPLLGAQIMQAVQAQSPGAAAAGAAAAANAAANAAALAHSSQLAAAMAALNRGGAGFPAAGLAALAGNAQLSQLGLSQLHQHLMGARLEQLAQGNLAAVVAAAQQGQVGQLRAAQMIQHAGLEILQHAQQQHQHHQHQHAGHHHAAGGHSSVPPQLPRPRRARDPATISKVQQCAIQIMRMIGTRLMYERQIREALGNNPDTSKALRLLITQGKLTRMGAGGRGDPFAYKATASGLNALEDIIINALG</sequence>
<feature type="region of interest" description="Disordered" evidence="1">
    <location>
        <begin position="38"/>
        <end position="126"/>
    </location>
</feature>
<feature type="compositionally biased region" description="Basic residues" evidence="1">
    <location>
        <begin position="652"/>
        <end position="666"/>
    </location>
</feature>
<dbReference type="AlphaFoldDB" id="A0A7S0S294"/>
<dbReference type="PANTHER" id="PTHR34799">
    <property type="entry name" value="OS07G0656300 PROTEIN"/>
    <property type="match status" value="1"/>
</dbReference>
<feature type="compositionally biased region" description="Polar residues" evidence="1">
    <location>
        <begin position="48"/>
        <end position="57"/>
    </location>
</feature>
<dbReference type="PANTHER" id="PTHR34799:SF2">
    <property type="entry name" value="OS07G0656300 PROTEIN"/>
    <property type="match status" value="1"/>
</dbReference>
<feature type="region of interest" description="Disordered" evidence="1">
    <location>
        <begin position="647"/>
        <end position="688"/>
    </location>
</feature>
<feature type="compositionally biased region" description="Polar residues" evidence="1">
    <location>
        <begin position="436"/>
        <end position="447"/>
    </location>
</feature>
<proteinExistence type="predicted"/>
<accession>A0A7S0S294</accession>
<evidence type="ECO:0000259" key="2">
    <source>
        <dbReference type="Pfam" id="PF25370"/>
    </source>
</evidence>
<dbReference type="EMBL" id="HBFB01033258">
    <property type="protein sequence ID" value="CAD8694473.1"/>
    <property type="molecule type" value="Transcribed_RNA"/>
</dbReference>
<dbReference type="InterPro" id="IPR057523">
    <property type="entry name" value="HTH_74"/>
</dbReference>
<evidence type="ECO:0000313" key="3">
    <source>
        <dbReference type="EMBL" id="CAD8694473.1"/>
    </source>
</evidence>
<feature type="domain" description="HTH three-helical bundle" evidence="2">
    <location>
        <begin position="691"/>
        <end position="728"/>
    </location>
</feature>
<evidence type="ECO:0000256" key="1">
    <source>
        <dbReference type="SAM" id="MobiDB-lite"/>
    </source>
</evidence>
<name>A0A7S0S294_9CHLO</name>
<feature type="region of interest" description="Disordered" evidence="1">
    <location>
        <begin position="139"/>
        <end position="222"/>
    </location>
</feature>
<organism evidence="3">
    <name type="scientific">Chlamydomonas leiostraca</name>
    <dbReference type="NCBI Taxonomy" id="1034604"/>
    <lineage>
        <taxon>Eukaryota</taxon>
        <taxon>Viridiplantae</taxon>
        <taxon>Chlorophyta</taxon>
        <taxon>core chlorophytes</taxon>
        <taxon>Chlorophyceae</taxon>
        <taxon>CS clade</taxon>
        <taxon>Chlamydomonadales</taxon>
        <taxon>Chlamydomonadaceae</taxon>
        <taxon>Chlamydomonas</taxon>
    </lineage>
</organism>
<feature type="compositionally biased region" description="Polar residues" evidence="1">
    <location>
        <begin position="193"/>
        <end position="203"/>
    </location>
</feature>
<feature type="region of interest" description="Disordered" evidence="1">
    <location>
        <begin position="363"/>
        <end position="488"/>
    </location>
</feature>
<feature type="compositionally biased region" description="Polar residues" evidence="1">
    <location>
        <begin position="68"/>
        <end position="106"/>
    </location>
</feature>